<organism evidence="2 4">
    <name type="scientific">Phenylobacterium glaciei</name>
    <dbReference type="NCBI Taxonomy" id="2803784"/>
    <lineage>
        <taxon>Bacteria</taxon>
        <taxon>Pseudomonadati</taxon>
        <taxon>Pseudomonadota</taxon>
        <taxon>Alphaproteobacteria</taxon>
        <taxon>Caulobacterales</taxon>
        <taxon>Caulobacteraceae</taxon>
        <taxon>Phenylobacterium</taxon>
    </lineage>
</organism>
<dbReference type="EMBL" id="CP068570">
    <property type="protein sequence ID" value="QQZ50494.1"/>
    <property type="molecule type" value="Genomic_DNA"/>
</dbReference>
<sequence>MIRIALIAAVAAVAAFAASSASATEVRVSLVGKSAEQINADILDAARTVCARDVAGETLILGAYGRCVRDTVQVTQQKLAAL</sequence>
<reference evidence="2" key="2">
    <citation type="submission" date="2021-04" db="EMBL/GenBank/DDBJ databases">
        <title>Draft genome assembly of strain Phenylobacterium sp. 20VBR1 using MiniION and Illumina platforms.</title>
        <authorList>
            <person name="Thomas F.A."/>
            <person name="Krishnan K.P."/>
            <person name="Sinha R.K."/>
        </authorList>
    </citation>
    <scope>NUCLEOTIDE SEQUENCE</scope>
    <source>
        <strain evidence="2">20VBR1</strain>
    </source>
</reference>
<dbReference type="AlphaFoldDB" id="A0A941CZ77"/>
<gene>
    <name evidence="2" type="ORF">JKL49_00550</name>
    <name evidence="3" type="ORF">JKL49_02505</name>
</gene>
<keyword evidence="4" id="KW-1185">Reference proteome</keyword>
<dbReference type="Proteomes" id="UP000622580">
    <property type="component" value="Unassembled WGS sequence"/>
</dbReference>
<accession>A0A941CZ77</accession>
<keyword evidence="1" id="KW-0732">Signal</keyword>
<feature type="chain" id="PRO_5044462928" description="UrcA family protein" evidence="1">
    <location>
        <begin position="24"/>
        <end position="82"/>
    </location>
</feature>
<reference evidence="3" key="1">
    <citation type="submission" date="2021-01" db="EMBL/GenBank/DDBJ databases">
        <title>Genome sequence of Phenylobacterium sp. 20VBR1 isolated from a valley glaceir, Ny-Alesund, Svalbard.</title>
        <authorList>
            <person name="Thomas F.A."/>
            <person name="Krishnan K.P."/>
            <person name="Sinha R.K."/>
        </authorList>
    </citation>
    <scope>NUCLEOTIDE SEQUENCE</scope>
    <source>
        <strain evidence="3">20VBR1</strain>
    </source>
</reference>
<feature type="signal peptide" evidence="1">
    <location>
        <begin position="1"/>
        <end position="23"/>
    </location>
</feature>
<evidence type="ECO:0008006" key="5">
    <source>
        <dbReference type="Google" id="ProtNLM"/>
    </source>
</evidence>
<evidence type="ECO:0000256" key="1">
    <source>
        <dbReference type="SAM" id="SignalP"/>
    </source>
</evidence>
<name>A0A941CZ77_9CAUL</name>
<evidence type="ECO:0000313" key="3">
    <source>
        <dbReference type="EMBL" id="QQZ50494.1"/>
    </source>
</evidence>
<dbReference type="EMBL" id="JAGSGD010000001">
    <property type="protein sequence ID" value="MBR7617861.1"/>
    <property type="molecule type" value="Genomic_DNA"/>
</dbReference>
<evidence type="ECO:0000313" key="2">
    <source>
        <dbReference type="EMBL" id="MBR7617861.1"/>
    </source>
</evidence>
<proteinExistence type="predicted"/>
<evidence type="ECO:0000313" key="4">
    <source>
        <dbReference type="Proteomes" id="UP000622580"/>
    </source>
</evidence>
<dbReference type="RefSeq" id="WP_215337430.1">
    <property type="nucleotide sequence ID" value="NZ_JAGSGD010000001.1"/>
</dbReference>
<protein>
    <recommendedName>
        <fullName evidence="5">UrcA family protein</fullName>
    </recommendedName>
</protein>